<dbReference type="CDD" id="cd07185">
    <property type="entry name" value="OmpA_C-like"/>
    <property type="match status" value="1"/>
</dbReference>
<dbReference type="PANTHER" id="PTHR30329:SF21">
    <property type="entry name" value="LIPOPROTEIN YIAD-RELATED"/>
    <property type="match status" value="1"/>
</dbReference>
<feature type="compositionally biased region" description="Polar residues" evidence="8">
    <location>
        <begin position="281"/>
        <end position="290"/>
    </location>
</feature>
<sequence>MKREESIIVKRVRKSRHDHHGGSWKIAFADFATAMMAFFLVLWLLENTTEQQKIEIAGYFQDPVAWSERASPYVVDLGGTPTMVVDQGIGSPLQDQDQRSRLSAEQITTLAEDIEKKRLESLLQELQARVEDNEVLRRFKDNLIMDITPDGLRIQVVDDDKSSMFDSGRAQLKYYFEDVLLELSPLIKSVPNKISISGHTDATPYSKKEDFGNWELSAARANSARRTLVYGGIPESQVAQIVGLGDSNLFDPENPYNPVNRRIDILIMSKQTEEKVERMTHSTPSPQQPLFEQRGKANLDDARKRARVNQPDAESLKQ</sequence>
<dbReference type="Proteomes" id="UP000257039">
    <property type="component" value="Unassembled WGS sequence"/>
</dbReference>
<evidence type="ECO:0000313" key="11">
    <source>
        <dbReference type="EMBL" id="RDH42499.1"/>
    </source>
</evidence>
<keyword evidence="5 9" id="KW-1133">Transmembrane helix</keyword>
<evidence type="ECO:0000256" key="6">
    <source>
        <dbReference type="ARBA" id="ARBA00023136"/>
    </source>
</evidence>
<keyword evidence="3" id="KW-1003">Cell membrane</keyword>
<proteinExistence type="inferred from homology"/>
<evidence type="ECO:0000256" key="2">
    <source>
        <dbReference type="ARBA" id="ARBA00008914"/>
    </source>
</evidence>
<dbReference type="InterPro" id="IPR036737">
    <property type="entry name" value="OmpA-like_sf"/>
</dbReference>
<evidence type="ECO:0000256" key="8">
    <source>
        <dbReference type="SAM" id="MobiDB-lite"/>
    </source>
</evidence>
<keyword evidence="6 7" id="KW-0472">Membrane</keyword>
<dbReference type="PROSITE" id="PS51123">
    <property type="entry name" value="OMPA_2"/>
    <property type="match status" value="1"/>
</dbReference>
<evidence type="ECO:0000256" key="7">
    <source>
        <dbReference type="PROSITE-ProRule" id="PRU00473"/>
    </source>
</evidence>
<evidence type="ECO:0000256" key="5">
    <source>
        <dbReference type="ARBA" id="ARBA00022989"/>
    </source>
</evidence>
<dbReference type="EMBL" id="NDXW01000001">
    <property type="protein sequence ID" value="RDH42499.1"/>
    <property type="molecule type" value="Genomic_DNA"/>
</dbReference>
<organism evidence="11 12">
    <name type="scientific">Zooshikella ganghwensis</name>
    <dbReference type="NCBI Taxonomy" id="202772"/>
    <lineage>
        <taxon>Bacteria</taxon>
        <taxon>Pseudomonadati</taxon>
        <taxon>Pseudomonadota</taxon>
        <taxon>Gammaproteobacteria</taxon>
        <taxon>Oceanospirillales</taxon>
        <taxon>Zooshikellaceae</taxon>
        <taxon>Zooshikella</taxon>
    </lineage>
</organism>
<comment type="caution">
    <text evidence="11">The sequence shown here is derived from an EMBL/GenBank/DDBJ whole genome shotgun (WGS) entry which is preliminary data.</text>
</comment>
<comment type="subcellular location">
    <subcellularLocation>
        <location evidence="1">Cell membrane</location>
        <topology evidence="1">Single-pass membrane protein</topology>
    </subcellularLocation>
</comment>
<dbReference type="SUPFAM" id="SSF103088">
    <property type="entry name" value="OmpA-like"/>
    <property type="match status" value="1"/>
</dbReference>
<dbReference type="PANTHER" id="PTHR30329">
    <property type="entry name" value="STATOR ELEMENT OF FLAGELLAR MOTOR COMPLEX"/>
    <property type="match status" value="1"/>
</dbReference>
<dbReference type="InterPro" id="IPR050330">
    <property type="entry name" value="Bact_OuterMem_StrucFunc"/>
</dbReference>
<name>A0A4P9VJ45_9GAMM</name>
<feature type="compositionally biased region" description="Basic and acidic residues" evidence="8">
    <location>
        <begin position="293"/>
        <end position="303"/>
    </location>
</feature>
<dbReference type="Gene3D" id="3.30.1330.60">
    <property type="entry name" value="OmpA-like domain"/>
    <property type="match status" value="1"/>
</dbReference>
<dbReference type="InterPro" id="IPR006665">
    <property type="entry name" value="OmpA-like"/>
</dbReference>
<feature type="domain" description="OmpA-like" evidence="10">
    <location>
        <begin position="152"/>
        <end position="271"/>
    </location>
</feature>
<dbReference type="Pfam" id="PF13677">
    <property type="entry name" value="MotB_plug"/>
    <property type="match status" value="1"/>
</dbReference>
<dbReference type="AlphaFoldDB" id="A0A4P9VJ45"/>
<dbReference type="NCBIfam" id="NF006548">
    <property type="entry name" value="PRK09041.1"/>
    <property type="match status" value="1"/>
</dbReference>
<feature type="region of interest" description="Disordered" evidence="8">
    <location>
        <begin position="275"/>
        <end position="318"/>
    </location>
</feature>
<dbReference type="Pfam" id="PF00691">
    <property type="entry name" value="OmpA"/>
    <property type="match status" value="1"/>
</dbReference>
<evidence type="ECO:0000313" key="12">
    <source>
        <dbReference type="Proteomes" id="UP000257039"/>
    </source>
</evidence>
<evidence type="ECO:0000256" key="9">
    <source>
        <dbReference type="SAM" id="Phobius"/>
    </source>
</evidence>
<feature type="transmembrane region" description="Helical" evidence="9">
    <location>
        <begin position="21"/>
        <end position="45"/>
    </location>
</feature>
<dbReference type="RefSeq" id="WP_094785998.1">
    <property type="nucleotide sequence ID" value="NZ_NDXW01000001.1"/>
</dbReference>
<dbReference type="GO" id="GO:0005886">
    <property type="term" value="C:plasma membrane"/>
    <property type="evidence" value="ECO:0007669"/>
    <property type="project" value="UniProtKB-SubCell"/>
</dbReference>
<dbReference type="InterPro" id="IPR025713">
    <property type="entry name" value="MotB-like_N_dom"/>
</dbReference>
<evidence type="ECO:0000256" key="4">
    <source>
        <dbReference type="ARBA" id="ARBA00022692"/>
    </source>
</evidence>
<keyword evidence="4 9" id="KW-0812">Transmembrane</keyword>
<gene>
    <name evidence="11" type="ORF">B9G39_03025</name>
</gene>
<evidence type="ECO:0000256" key="3">
    <source>
        <dbReference type="ARBA" id="ARBA00022475"/>
    </source>
</evidence>
<reference evidence="11 12" key="1">
    <citation type="submission" date="2017-04" db="EMBL/GenBank/DDBJ databases">
        <title>Draft genome sequence of Zooshikella ganghwensis VG4 isolated from Red Sea sediments.</title>
        <authorList>
            <person name="Rehman Z."/>
            <person name="Alam I."/>
            <person name="Kamau A."/>
            <person name="Bajic V."/>
            <person name="Leiknes T."/>
        </authorList>
    </citation>
    <scope>NUCLEOTIDE SEQUENCE [LARGE SCALE GENOMIC DNA]</scope>
    <source>
        <strain evidence="11 12">VG4</strain>
    </source>
</reference>
<accession>A0A4P9VJ45</accession>
<evidence type="ECO:0000259" key="10">
    <source>
        <dbReference type="PROSITE" id="PS51123"/>
    </source>
</evidence>
<comment type="similarity">
    <text evidence="2">Belongs to the MotB family.</text>
</comment>
<evidence type="ECO:0000256" key="1">
    <source>
        <dbReference type="ARBA" id="ARBA00004162"/>
    </source>
</evidence>
<keyword evidence="12" id="KW-1185">Reference proteome</keyword>
<protein>
    <submittedName>
        <fullName evidence="11">Motility protein MotB</fullName>
    </submittedName>
</protein>